<gene>
    <name evidence="1" type="ORF">HB778_29040</name>
</gene>
<reference evidence="2" key="1">
    <citation type="journal article" date="2020" name="Mol. Plant Microbe">
        <title>Rhizobial microsymbionts of the narrowly endemic Oxytropis species growing in Kamchatka are characterized by significant genetic diversity and possess a set of genes that are associated with T3SS and T6SS secretion systems and can affect the development of symbiosis.</title>
        <authorList>
            <person name="Safronova V."/>
            <person name="Guro P."/>
            <person name="Sazanova A."/>
            <person name="Kuznetsova I."/>
            <person name="Belimov A."/>
            <person name="Yakubov V."/>
            <person name="Chirak E."/>
            <person name="Afonin A."/>
            <person name="Gogolev Y."/>
            <person name="Andronov E."/>
            <person name="Tikhonovich I."/>
        </authorList>
    </citation>
    <scope>NUCLEOTIDE SEQUENCE [LARGE SCALE GENOMIC DNA]</scope>
    <source>
        <strain evidence="2">583</strain>
    </source>
</reference>
<dbReference type="Proteomes" id="UP000515465">
    <property type="component" value="Chromosome"/>
</dbReference>
<name>A0A7G6T058_9HYPH</name>
<accession>A0A7G6T058</accession>
<dbReference type="EMBL" id="CP050296">
    <property type="protein sequence ID" value="QND60140.1"/>
    <property type="molecule type" value="Genomic_DNA"/>
</dbReference>
<proteinExistence type="predicted"/>
<evidence type="ECO:0000313" key="2">
    <source>
        <dbReference type="Proteomes" id="UP000515465"/>
    </source>
</evidence>
<organism evidence="1 2">
    <name type="scientific">Mesorhizobium huakuii</name>
    <dbReference type="NCBI Taxonomy" id="28104"/>
    <lineage>
        <taxon>Bacteria</taxon>
        <taxon>Pseudomonadati</taxon>
        <taxon>Pseudomonadota</taxon>
        <taxon>Alphaproteobacteria</taxon>
        <taxon>Hyphomicrobiales</taxon>
        <taxon>Phyllobacteriaceae</taxon>
        <taxon>Mesorhizobium</taxon>
    </lineage>
</organism>
<dbReference type="RefSeq" id="WP_183458900.1">
    <property type="nucleotide sequence ID" value="NZ_CP050296.1"/>
</dbReference>
<protein>
    <submittedName>
        <fullName evidence="1">Uncharacterized protein</fullName>
    </submittedName>
</protein>
<sequence length="139" mass="15555">MGIIGELWREFMVAFRAGRQGGAALREFQDEQEIQRLGAQWGQARTPADRERAGMEAMNYIIHGPQGKSGGANSAEANELEWSDNPGAHEAYLTKRWNNPYFAPSRRTVSREDLSEARKNDSDKFLLAQGLFFCACKGS</sequence>
<dbReference type="AlphaFoldDB" id="A0A7G6T058"/>
<evidence type="ECO:0000313" key="1">
    <source>
        <dbReference type="EMBL" id="QND60140.1"/>
    </source>
</evidence>